<dbReference type="InterPro" id="IPR051676">
    <property type="entry name" value="UPF0053_domain"/>
</dbReference>
<evidence type="ECO:0000256" key="9">
    <source>
        <dbReference type="PROSITE-ProRule" id="PRU00703"/>
    </source>
</evidence>
<evidence type="ECO:0000256" key="7">
    <source>
        <dbReference type="ARBA" id="ARBA00023122"/>
    </source>
</evidence>
<dbReference type="SMART" id="SM00116">
    <property type="entry name" value="CBS"/>
    <property type="match status" value="2"/>
</dbReference>
<dbReference type="Pfam" id="PF01595">
    <property type="entry name" value="CNNM"/>
    <property type="match status" value="1"/>
</dbReference>
<keyword evidence="5" id="KW-0677">Repeat</keyword>
<dbReference type="Pfam" id="PF03471">
    <property type="entry name" value="CorC_HlyC"/>
    <property type="match status" value="1"/>
</dbReference>
<dbReference type="InterPro" id="IPR016169">
    <property type="entry name" value="FAD-bd_PCMH_sub2"/>
</dbReference>
<keyword evidence="6 10" id="KW-1133">Transmembrane helix</keyword>
<reference evidence="15" key="1">
    <citation type="submission" date="2015-07" db="EMBL/GenBank/DDBJ databases">
        <title>Whole genome sequence of an Ensifer adhaerens strain isolated from a cave pool in the Wind Cave National Park.</title>
        <authorList>
            <person name="Eng W.W.H."/>
            <person name="Gan H.M."/>
            <person name="Barton H.A."/>
            <person name="Savka M.A."/>
        </authorList>
    </citation>
    <scope>NUCLEOTIDE SEQUENCE [LARGE SCALE GENOMIC DNA]</scope>
    <source>
        <strain evidence="15">SD006</strain>
    </source>
</reference>
<protein>
    <submittedName>
        <fullName evidence="14">Hemolysin-related protein</fullName>
    </submittedName>
</protein>
<evidence type="ECO:0000256" key="8">
    <source>
        <dbReference type="ARBA" id="ARBA00023136"/>
    </source>
</evidence>
<dbReference type="Pfam" id="PF00571">
    <property type="entry name" value="CBS"/>
    <property type="match status" value="2"/>
</dbReference>
<comment type="similarity">
    <text evidence="2">Belongs to the UPF0053 family. Hemolysin C subfamily.</text>
</comment>
<evidence type="ECO:0000256" key="5">
    <source>
        <dbReference type="ARBA" id="ARBA00022737"/>
    </source>
</evidence>
<proteinExistence type="inferred from homology"/>
<evidence type="ECO:0000256" key="2">
    <source>
        <dbReference type="ARBA" id="ARBA00006446"/>
    </source>
</evidence>
<dbReference type="Proteomes" id="UP000037425">
    <property type="component" value="Unassembled WGS sequence"/>
</dbReference>
<dbReference type="InterPro" id="IPR000644">
    <property type="entry name" value="CBS_dom"/>
</dbReference>
<keyword evidence="8 10" id="KW-0472">Membrane</keyword>
<evidence type="ECO:0000256" key="6">
    <source>
        <dbReference type="ARBA" id="ARBA00022989"/>
    </source>
</evidence>
<dbReference type="AlphaFoldDB" id="A0A0L8C6H9"/>
<dbReference type="Gene3D" id="3.30.465.10">
    <property type="match status" value="1"/>
</dbReference>
<evidence type="ECO:0000313" key="15">
    <source>
        <dbReference type="Proteomes" id="UP000037425"/>
    </source>
</evidence>
<keyword evidence="7 9" id="KW-0129">CBS domain</keyword>
<dbReference type="Gene3D" id="3.10.580.10">
    <property type="entry name" value="CBS-domain"/>
    <property type="match status" value="1"/>
</dbReference>
<evidence type="ECO:0000256" key="3">
    <source>
        <dbReference type="ARBA" id="ARBA00022475"/>
    </source>
</evidence>
<organism evidence="14 15">
    <name type="scientific">Ensifer adhaerens</name>
    <name type="common">Sinorhizobium morelense</name>
    <dbReference type="NCBI Taxonomy" id="106592"/>
    <lineage>
        <taxon>Bacteria</taxon>
        <taxon>Pseudomonadati</taxon>
        <taxon>Pseudomonadota</taxon>
        <taxon>Alphaproteobacteria</taxon>
        <taxon>Hyphomicrobiales</taxon>
        <taxon>Rhizobiaceae</taxon>
        <taxon>Sinorhizobium/Ensifer group</taxon>
        <taxon>Ensifer</taxon>
    </lineage>
</organism>
<dbReference type="PROSITE" id="PS51371">
    <property type="entry name" value="CBS"/>
    <property type="match status" value="2"/>
</dbReference>
<feature type="transmembrane region" description="Helical" evidence="11">
    <location>
        <begin position="62"/>
        <end position="84"/>
    </location>
</feature>
<evidence type="ECO:0000313" key="14">
    <source>
        <dbReference type="EMBL" id="KOF22572.1"/>
    </source>
</evidence>
<dbReference type="InterPro" id="IPR005170">
    <property type="entry name" value="Transptr-assoc_dom"/>
</dbReference>
<feature type="transmembrane region" description="Helical" evidence="11">
    <location>
        <begin position="96"/>
        <end position="120"/>
    </location>
</feature>
<dbReference type="InterPro" id="IPR002550">
    <property type="entry name" value="CNNM"/>
</dbReference>
<evidence type="ECO:0000256" key="1">
    <source>
        <dbReference type="ARBA" id="ARBA00004651"/>
    </source>
</evidence>
<name>A0A0L8C6H9_ENSAD</name>
<dbReference type="SMART" id="SM01091">
    <property type="entry name" value="CorC_HlyC"/>
    <property type="match status" value="1"/>
</dbReference>
<evidence type="ECO:0000256" key="11">
    <source>
        <dbReference type="SAM" id="Phobius"/>
    </source>
</evidence>
<feature type="domain" description="CBS" evidence="12">
    <location>
        <begin position="279"/>
        <end position="340"/>
    </location>
</feature>
<dbReference type="OrthoDB" id="9805314at2"/>
<dbReference type="PANTHER" id="PTHR43099:SF5">
    <property type="entry name" value="HLYC_CORC FAMILY TRANSPORTER"/>
    <property type="match status" value="1"/>
</dbReference>
<feature type="domain" description="CBS" evidence="12">
    <location>
        <begin position="216"/>
        <end position="276"/>
    </location>
</feature>
<dbReference type="GO" id="GO:0005886">
    <property type="term" value="C:plasma membrane"/>
    <property type="evidence" value="ECO:0007669"/>
    <property type="project" value="UniProtKB-SubCell"/>
</dbReference>
<evidence type="ECO:0000259" key="12">
    <source>
        <dbReference type="PROSITE" id="PS51371"/>
    </source>
</evidence>
<feature type="transmembrane region" description="Helical" evidence="11">
    <location>
        <begin position="132"/>
        <end position="154"/>
    </location>
</feature>
<comment type="subcellular location">
    <subcellularLocation>
        <location evidence="1">Cell membrane</location>
        <topology evidence="1">Multi-pass membrane protein</topology>
    </subcellularLocation>
</comment>
<keyword evidence="3" id="KW-1003">Cell membrane</keyword>
<dbReference type="InterPro" id="IPR044751">
    <property type="entry name" value="Ion_transp-like_CBS"/>
</dbReference>
<dbReference type="InterPro" id="IPR046342">
    <property type="entry name" value="CBS_dom_sf"/>
</dbReference>
<sequence>MSEFFVIFVLLLINAFFALSEMAIVSASKPLLRQMARQGNLRAEAALKLAEDPGKFLSTVQVGITLVGTLAGAYGGATIAAKFAPFFDSIAWINPYGHPVAVAIVVTLITFLSVVIGELIPKQLALKNSEGFAMFVARPMTLLSRIVAPVVYLFETSAALMMRLLGIRPDDPDHVTEEEVHAIMAEGVESGAIEKSEHEMLRRIIRLGDRNVKSIMTHRTEMSFIDINDSLDVIGEKIRQYGHSRYPVVDGPSGDVLGAVLAKEILNAPTSVPLDVRKYVREIHTLPETASCLKALDAFKSSSINMAMIVDEYGSTEGIITIADILEAIVGVLPSNYDDLEHALIRQREDGTYLVDGRTPIDEIHLTIGIDGIDADGNFETIAGFLVQQLRKTPEEGDIAIAHGYRFEVIDMDSRRIDKILVSRCENTAA</sequence>
<accession>A0A0L8C6H9</accession>
<dbReference type="SUPFAM" id="SSF54631">
    <property type="entry name" value="CBS-domain pair"/>
    <property type="match status" value="1"/>
</dbReference>
<dbReference type="CDD" id="cd04590">
    <property type="entry name" value="CBS_pair_CorC_HlyC_assoc"/>
    <property type="match status" value="1"/>
</dbReference>
<evidence type="ECO:0000256" key="10">
    <source>
        <dbReference type="PROSITE-ProRule" id="PRU01193"/>
    </source>
</evidence>
<dbReference type="PROSITE" id="PS51846">
    <property type="entry name" value="CNNM"/>
    <property type="match status" value="1"/>
</dbReference>
<comment type="caution">
    <text evidence="14">The sequence shown here is derived from an EMBL/GenBank/DDBJ whole genome shotgun (WGS) entry which is preliminary data.</text>
</comment>
<dbReference type="PANTHER" id="PTHR43099">
    <property type="entry name" value="UPF0053 PROTEIN YRKA"/>
    <property type="match status" value="1"/>
</dbReference>
<gene>
    <name evidence="14" type="ORF">AC244_03390</name>
</gene>
<dbReference type="PATRIC" id="fig|106592.7.peg.723"/>
<dbReference type="InterPro" id="IPR036318">
    <property type="entry name" value="FAD-bd_PCMH-like_sf"/>
</dbReference>
<evidence type="ECO:0000256" key="4">
    <source>
        <dbReference type="ARBA" id="ARBA00022692"/>
    </source>
</evidence>
<keyword evidence="4 10" id="KW-0812">Transmembrane</keyword>
<dbReference type="RefSeq" id="WP_053247372.1">
    <property type="nucleotide sequence ID" value="NZ_LGAP01000001.1"/>
</dbReference>
<evidence type="ECO:0000259" key="13">
    <source>
        <dbReference type="PROSITE" id="PS51846"/>
    </source>
</evidence>
<dbReference type="SUPFAM" id="SSF56176">
    <property type="entry name" value="FAD-binding/transporter-associated domain-like"/>
    <property type="match status" value="1"/>
</dbReference>
<dbReference type="EMBL" id="LGAP01000001">
    <property type="protein sequence ID" value="KOF22572.1"/>
    <property type="molecule type" value="Genomic_DNA"/>
</dbReference>
<dbReference type="GO" id="GO:0050660">
    <property type="term" value="F:flavin adenine dinucleotide binding"/>
    <property type="evidence" value="ECO:0007669"/>
    <property type="project" value="InterPro"/>
</dbReference>
<feature type="domain" description="CNNM transmembrane" evidence="13">
    <location>
        <begin position="1"/>
        <end position="197"/>
    </location>
</feature>